<dbReference type="PANTHER" id="PTHR23502:SF159">
    <property type="entry name" value="TRANSPORTER, PUTATIVE (AFU_ORTHOLOGUE AFUA_4G14230)-RELATED"/>
    <property type="match status" value="1"/>
</dbReference>
<evidence type="ECO:0000313" key="7">
    <source>
        <dbReference type="Proteomes" id="UP000246991"/>
    </source>
</evidence>
<keyword evidence="3 5" id="KW-1133">Transmembrane helix</keyword>
<feature type="transmembrane region" description="Helical" evidence="5">
    <location>
        <begin position="65"/>
        <end position="84"/>
    </location>
</feature>
<organism evidence="6 7">
    <name type="scientific">Tuber magnatum</name>
    <name type="common">white Piedmont truffle</name>
    <dbReference type="NCBI Taxonomy" id="42249"/>
    <lineage>
        <taxon>Eukaryota</taxon>
        <taxon>Fungi</taxon>
        <taxon>Dikarya</taxon>
        <taxon>Ascomycota</taxon>
        <taxon>Pezizomycotina</taxon>
        <taxon>Pezizomycetes</taxon>
        <taxon>Pezizales</taxon>
        <taxon>Tuberaceae</taxon>
        <taxon>Tuber</taxon>
    </lineage>
</organism>
<feature type="transmembrane region" description="Helical" evidence="5">
    <location>
        <begin position="130"/>
        <end position="151"/>
    </location>
</feature>
<gene>
    <name evidence="6" type="ORF">C7212DRAFT_366271</name>
</gene>
<dbReference type="Proteomes" id="UP000246991">
    <property type="component" value="Unassembled WGS sequence"/>
</dbReference>
<feature type="transmembrane region" description="Helical" evidence="5">
    <location>
        <begin position="104"/>
        <end position="124"/>
    </location>
</feature>
<keyword evidence="4 5" id="KW-0472">Membrane</keyword>
<dbReference type="Gene3D" id="1.20.1250.20">
    <property type="entry name" value="MFS general substrate transporter like domains"/>
    <property type="match status" value="1"/>
</dbReference>
<keyword evidence="2 5" id="KW-0812">Transmembrane</keyword>
<dbReference type="SUPFAM" id="SSF103473">
    <property type="entry name" value="MFS general substrate transporter"/>
    <property type="match status" value="1"/>
</dbReference>
<sequence length="266" mass="29269">MYDLKLGVTVPRQSIAHLALRDGFEEALIQVLQWSLVSALEDKIVHILFFQDKDEYGLDSRISSLIYLVPLVGLFIGQLWGYFFNRRLQNRDIEKHSSIIPETVFIGCYLPILVEFVGFLAFALSSHHRYNWIGLVLGWGFVVFAASNILVATSVYTLYCFPAHAASTAAVLGFLRAAAAFTSQFYATGWVAKVGTYGCLGIQAAGLSICALLVVTVQRSGEGWRKRFHWDGEVKVVELPLLTLSEPATAAEEAGAGLTTGVWDGT</sequence>
<dbReference type="OrthoDB" id="2533084at2759"/>
<protein>
    <recommendedName>
        <fullName evidence="8">MFS general substrate transporter</fullName>
    </recommendedName>
</protein>
<name>A0A317SES0_9PEZI</name>
<comment type="caution">
    <text evidence="6">The sequence shown here is derived from an EMBL/GenBank/DDBJ whole genome shotgun (WGS) entry which is preliminary data.</text>
</comment>
<comment type="subcellular location">
    <subcellularLocation>
        <location evidence="1">Membrane</location>
        <topology evidence="1">Multi-pass membrane protein</topology>
    </subcellularLocation>
</comment>
<dbReference type="AlphaFoldDB" id="A0A317SES0"/>
<evidence type="ECO:0000256" key="5">
    <source>
        <dbReference type="SAM" id="Phobius"/>
    </source>
</evidence>
<evidence type="ECO:0000256" key="2">
    <source>
        <dbReference type="ARBA" id="ARBA00022692"/>
    </source>
</evidence>
<dbReference type="EMBL" id="PYWC01000093">
    <property type="protein sequence ID" value="PWW72855.1"/>
    <property type="molecule type" value="Genomic_DNA"/>
</dbReference>
<feature type="transmembrane region" description="Helical" evidence="5">
    <location>
        <begin position="194"/>
        <end position="217"/>
    </location>
</feature>
<keyword evidence="7" id="KW-1185">Reference proteome</keyword>
<evidence type="ECO:0000256" key="1">
    <source>
        <dbReference type="ARBA" id="ARBA00004141"/>
    </source>
</evidence>
<dbReference type="PANTHER" id="PTHR23502">
    <property type="entry name" value="MAJOR FACILITATOR SUPERFAMILY"/>
    <property type="match status" value="1"/>
</dbReference>
<evidence type="ECO:0000256" key="3">
    <source>
        <dbReference type="ARBA" id="ARBA00022989"/>
    </source>
</evidence>
<feature type="transmembrane region" description="Helical" evidence="5">
    <location>
        <begin position="158"/>
        <end position="182"/>
    </location>
</feature>
<dbReference type="STRING" id="42249.A0A317SES0"/>
<dbReference type="GO" id="GO:0005886">
    <property type="term" value="C:plasma membrane"/>
    <property type="evidence" value="ECO:0007669"/>
    <property type="project" value="TreeGrafter"/>
</dbReference>
<accession>A0A317SES0</accession>
<evidence type="ECO:0000256" key="4">
    <source>
        <dbReference type="ARBA" id="ARBA00023136"/>
    </source>
</evidence>
<evidence type="ECO:0000313" key="6">
    <source>
        <dbReference type="EMBL" id="PWW72855.1"/>
    </source>
</evidence>
<reference evidence="6 7" key="1">
    <citation type="submission" date="2018-03" db="EMBL/GenBank/DDBJ databases">
        <title>Genomes of Pezizomycetes fungi and the evolution of truffles.</title>
        <authorList>
            <person name="Murat C."/>
            <person name="Payen T."/>
            <person name="Noel B."/>
            <person name="Kuo A."/>
            <person name="Martin F.M."/>
        </authorList>
    </citation>
    <scope>NUCLEOTIDE SEQUENCE [LARGE SCALE GENOMIC DNA]</scope>
    <source>
        <strain evidence="6">091103-1</strain>
    </source>
</reference>
<proteinExistence type="predicted"/>
<dbReference type="GO" id="GO:0022857">
    <property type="term" value="F:transmembrane transporter activity"/>
    <property type="evidence" value="ECO:0007669"/>
    <property type="project" value="TreeGrafter"/>
</dbReference>
<dbReference type="InterPro" id="IPR036259">
    <property type="entry name" value="MFS_trans_sf"/>
</dbReference>
<evidence type="ECO:0008006" key="8">
    <source>
        <dbReference type="Google" id="ProtNLM"/>
    </source>
</evidence>